<protein>
    <recommendedName>
        <fullName evidence="4">DUF4350 domain-containing protein</fullName>
    </recommendedName>
</protein>
<organism evidence="2">
    <name type="scientific">Tuwongella immobilis</name>
    <dbReference type="NCBI Taxonomy" id="692036"/>
    <lineage>
        <taxon>Bacteria</taxon>
        <taxon>Pseudomonadati</taxon>
        <taxon>Planctomycetota</taxon>
        <taxon>Planctomycetia</taxon>
        <taxon>Gemmatales</taxon>
        <taxon>Gemmataceae</taxon>
        <taxon>Tuwongella</taxon>
    </lineage>
</organism>
<dbReference type="RefSeq" id="WP_162658134.1">
    <property type="nucleotide sequence ID" value="NZ_LR593887.1"/>
</dbReference>
<evidence type="ECO:0000313" key="3">
    <source>
        <dbReference type="Proteomes" id="UP000464378"/>
    </source>
</evidence>
<sequence>MRYRLILVTWMAVTLGSNSAIGQDKPTFERTGTEAFRALFNTAGIRPVRSLNLLRNRPTQSILVVLGDPFVLDRFPVREFINDGGAVLIATDFRQYRPYTIECLAVFGISSTNSFVRATDLKNTYRDQADCPLVKPVAGNLGQMLGLWNSAGEKQLREPFQGLTKIATNRPNALTAWGSQLQPVAMFPNGCEIQDGINRRLLNQQYYFGVGRALTDDVGADVGRVMILSDHSIFINEMMLQTDNQNLDFAERMVTWLKGGSGQRDRILYLDNGVPRDDFNFRLSESPAPPLPPINVLANALMQTGNQVIAQAEDRNVFNDRFLGRRSRSELISTLWNLGTLAIIAWGIFRLWRSRFRVDAIAGNVKKSTPPPVAAGGTTRAAKSATSPPTTLDAKILALAPMDDVGIGVQTWIRESFRQLLGGTVPPTDLPAIWVTGSWWHRRRVRAQVLRFWRLAWDSYPASIRRKRWLSLALHWQHLQQQAQSGVWGFAKDNEVSA</sequence>
<reference evidence="2" key="1">
    <citation type="submission" date="2019-04" db="EMBL/GenBank/DDBJ databases">
        <authorList>
            <consortium name="Science for Life Laboratories"/>
        </authorList>
    </citation>
    <scope>NUCLEOTIDE SEQUENCE</scope>
    <source>
        <strain evidence="2">MBLW1</strain>
    </source>
</reference>
<dbReference type="Proteomes" id="UP000464378">
    <property type="component" value="Chromosome"/>
</dbReference>
<name>A0A6C2YN28_9BACT</name>
<dbReference type="AlphaFoldDB" id="A0A6C2YN28"/>
<evidence type="ECO:0000313" key="2">
    <source>
        <dbReference type="EMBL" id="VIP03020.1"/>
    </source>
</evidence>
<gene>
    <name evidence="2" type="ORF">GMBLW1_09400</name>
</gene>
<dbReference type="EMBL" id="LR586016">
    <property type="protein sequence ID" value="VIP03020.1"/>
    <property type="molecule type" value="Genomic_DNA"/>
</dbReference>
<feature type="chain" id="PRO_5036172783" description="DUF4350 domain-containing protein" evidence="1">
    <location>
        <begin position="23"/>
        <end position="498"/>
    </location>
</feature>
<accession>A0A6C2YN28</accession>
<proteinExistence type="predicted"/>
<evidence type="ECO:0008006" key="4">
    <source>
        <dbReference type="Google" id="ProtNLM"/>
    </source>
</evidence>
<dbReference type="InParanoid" id="A0A6C2YN28"/>
<keyword evidence="1" id="KW-0732">Signal</keyword>
<dbReference type="KEGG" id="tim:GMBLW1_09400"/>
<feature type="signal peptide" evidence="1">
    <location>
        <begin position="1"/>
        <end position="22"/>
    </location>
</feature>
<dbReference type="EMBL" id="LR593887">
    <property type="protein sequence ID" value="VTS03148.1"/>
    <property type="molecule type" value="Genomic_DNA"/>
</dbReference>
<keyword evidence="3" id="KW-1185">Reference proteome</keyword>
<evidence type="ECO:0000256" key="1">
    <source>
        <dbReference type="SAM" id="SignalP"/>
    </source>
</evidence>